<dbReference type="EMBL" id="FXTD01000003">
    <property type="protein sequence ID" value="SMO54125.1"/>
    <property type="molecule type" value="Genomic_DNA"/>
</dbReference>
<dbReference type="OrthoDB" id="331021at2157"/>
<dbReference type="Gene3D" id="1.10.10.10">
    <property type="entry name" value="Winged helix-like DNA-binding domain superfamily/Winged helix DNA-binding domain"/>
    <property type="match status" value="1"/>
</dbReference>
<gene>
    <name evidence="3" type="ORF">SAMN06264867_103292</name>
</gene>
<feature type="domain" description="DUF7344" evidence="2">
    <location>
        <begin position="15"/>
        <end position="93"/>
    </location>
</feature>
<dbReference type="Pfam" id="PF24035">
    <property type="entry name" value="DUF7344"/>
    <property type="match status" value="1"/>
</dbReference>
<keyword evidence="1" id="KW-0472">Membrane</keyword>
<feature type="transmembrane region" description="Helical" evidence="1">
    <location>
        <begin position="122"/>
        <end position="143"/>
    </location>
</feature>
<sequence length="175" mass="19978">MTKNRNNGLDQDAMFSLLSNPRRRFILQYLNRTGESIQLQDLATEVAAWENETEPEALTDKQRKRLYVSLYQTHIPKLEEAGIVDYDGDTGDIRLTDRGSDLNRYLDAEAPKDGDARPWGRYYLLVTLLGFLVYGLITIGGELGRTEMVLIGTGWVLLTVLTVLHYVETERWSAH</sequence>
<evidence type="ECO:0000313" key="3">
    <source>
        <dbReference type="EMBL" id="SMO54125.1"/>
    </source>
</evidence>
<keyword evidence="1" id="KW-1133">Transmembrane helix</keyword>
<keyword evidence="1" id="KW-0812">Transmembrane</keyword>
<accession>A0A521C454</accession>
<keyword evidence="4" id="KW-1185">Reference proteome</keyword>
<feature type="transmembrane region" description="Helical" evidence="1">
    <location>
        <begin position="149"/>
        <end position="167"/>
    </location>
</feature>
<protein>
    <recommendedName>
        <fullName evidence="2">DUF7344 domain-containing protein</fullName>
    </recommendedName>
</protein>
<dbReference type="AlphaFoldDB" id="A0A521C454"/>
<evidence type="ECO:0000256" key="1">
    <source>
        <dbReference type="SAM" id="Phobius"/>
    </source>
</evidence>
<reference evidence="3 4" key="1">
    <citation type="submission" date="2017-05" db="EMBL/GenBank/DDBJ databases">
        <authorList>
            <person name="Varghese N."/>
            <person name="Submissions S."/>
        </authorList>
    </citation>
    <scope>NUCLEOTIDE SEQUENCE [LARGE SCALE GENOMIC DNA]</scope>
    <source>
        <strain evidence="3 4">DSM 19504</strain>
    </source>
</reference>
<proteinExistence type="predicted"/>
<evidence type="ECO:0000313" key="4">
    <source>
        <dbReference type="Proteomes" id="UP000319712"/>
    </source>
</evidence>
<dbReference type="InterPro" id="IPR036388">
    <property type="entry name" value="WH-like_DNA-bd_sf"/>
</dbReference>
<evidence type="ECO:0000259" key="2">
    <source>
        <dbReference type="Pfam" id="PF24035"/>
    </source>
</evidence>
<name>A0A521C454_9EURY</name>
<dbReference type="Proteomes" id="UP000319712">
    <property type="component" value="Unassembled WGS sequence"/>
</dbReference>
<organism evidence="3 4">
    <name type="scientific">Halorubrum cibi</name>
    <dbReference type="NCBI Taxonomy" id="413815"/>
    <lineage>
        <taxon>Archaea</taxon>
        <taxon>Methanobacteriati</taxon>
        <taxon>Methanobacteriota</taxon>
        <taxon>Stenosarchaea group</taxon>
        <taxon>Halobacteria</taxon>
        <taxon>Halobacteriales</taxon>
        <taxon>Haloferacaceae</taxon>
        <taxon>Halorubrum</taxon>
    </lineage>
</organism>
<dbReference type="InterPro" id="IPR055768">
    <property type="entry name" value="DUF7344"/>
</dbReference>